<evidence type="ECO:0000313" key="2">
    <source>
        <dbReference type="Proteomes" id="UP000585258"/>
    </source>
</evidence>
<evidence type="ECO:0000313" key="1">
    <source>
        <dbReference type="EMBL" id="MBB6714826.1"/>
    </source>
</evidence>
<dbReference type="Proteomes" id="UP000585258">
    <property type="component" value="Unassembled WGS sequence"/>
</dbReference>
<protein>
    <submittedName>
        <fullName evidence="1">Uncharacterized protein</fullName>
    </submittedName>
</protein>
<dbReference type="RefSeq" id="WP_185164305.1">
    <property type="nucleotide sequence ID" value="NZ_JACKWY010000004.1"/>
</dbReference>
<dbReference type="AlphaFoldDB" id="A0A7X0VSP8"/>
<dbReference type="EMBL" id="JACKWY010000004">
    <property type="protein sequence ID" value="MBB6714826.1"/>
    <property type="molecule type" value="Genomic_DNA"/>
</dbReference>
<comment type="caution">
    <text evidence="1">The sequence shown here is derived from an EMBL/GenBank/DDBJ whole genome shotgun (WGS) entry which is preliminary data.</text>
</comment>
<organism evidence="1 2">
    <name type="scientific">Clostridium gasigenes</name>
    <dbReference type="NCBI Taxonomy" id="94869"/>
    <lineage>
        <taxon>Bacteria</taxon>
        <taxon>Bacillati</taxon>
        <taxon>Bacillota</taxon>
        <taxon>Clostridia</taxon>
        <taxon>Eubacteriales</taxon>
        <taxon>Clostridiaceae</taxon>
        <taxon>Clostridium</taxon>
    </lineage>
</organism>
<sequence length="370" mass="41720">MRKYDQLKKKKNIIIEGINQDVNSFDNISKESKRVADVTDNVLVVLNEIEKNFKQVTKLNKLDISFLMLAIALQCARQYIFTNDKFKLAKSSDGDKLIKGNLKKVTPKAWQDILFGSVPYDAVHKTDRFRDMNLNTGISGASHRYRTLGHDPIIGWIIGPINILSDSVTKNDFITTYKVNDMKLDGFFPGGTIGALDIACQQIEAGTWSLPAAVTKQAIHFGADYFTKQGLPIPVLSTVNEDMAKIILTKYHINTYTVMRGATMSILINSIIESIHTLFYDEVNDLSIDLYKVRSRKILMYSNVIASSSNILYTAISQDISKLDVGGILVTLYRIINDTKFINEIKKEFLEKEFYKIVMGENISFTGGEL</sequence>
<proteinExistence type="predicted"/>
<reference evidence="1 2" key="1">
    <citation type="submission" date="2020-08" db="EMBL/GenBank/DDBJ databases">
        <title>Clostridia isolated from Swiss meat.</title>
        <authorList>
            <person name="Wambui J."/>
            <person name="Stevens M.J.A."/>
            <person name="Stephan R."/>
        </authorList>
    </citation>
    <scope>NUCLEOTIDE SEQUENCE [LARGE SCALE GENOMIC DNA]</scope>
    <source>
        <strain evidence="1 2">CM001</strain>
    </source>
</reference>
<gene>
    <name evidence="1" type="ORF">H7E68_08795</name>
</gene>
<accession>A0A7X0VSP8</accession>
<name>A0A7X0VSP8_9CLOT</name>